<dbReference type="Gene3D" id="3.30.450.40">
    <property type="match status" value="1"/>
</dbReference>
<dbReference type="SUPFAM" id="SSF52540">
    <property type="entry name" value="P-loop containing nucleoside triphosphate hydrolases"/>
    <property type="match status" value="1"/>
</dbReference>
<dbReference type="RefSeq" id="WP_338277293.1">
    <property type="nucleotide sequence ID" value="NZ_BTTX01000002.1"/>
</dbReference>
<dbReference type="Proteomes" id="UP001342631">
    <property type="component" value="Unassembled WGS sequence"/>
</dbReference>
<evidence type="ECO:0000256" key="1">
    <source>
        <dbReference type="ARBA" id="ARBA00022741"/>
    </source>
</evidence>
<evidence type="ECO:0000256" key="2">
    <source>
        <dbReference type="ARBA" id="ARBA00022840"/>
    </source>
</evidence>
<evidence type="ECO:0000256" key="5">
    <source>
        <dbReference type="ARBA" id="ARBA00023163"/>
    </source>
</evidence>
<dbReference type="Gene3D" id="1.10.10.60">
    <property type="entry name" value="Homeodomain-like"/>
    <property type="match status" value="1"/>
</dbReference>
<keyword evidence="4" id="KW-0238">DNA-binding</keyword>
<feature type="domain" description="Sigma-54 factor interaction" evidence="6">
    <location>
        <begin position="210"/>
        <end position="438"/>
    </location>
</feature>
<evidence type="ECO:0000313" key="7">
    <source>
        <dbReference type="EMBL" id="GMU06384.1"/>
    </source>
</evidence>
<proteinExistence type="predicted"/>
<dbReference type="PROSITE" id="PS00688">
    <property type="entry name" value="SIGMA54_INTERACT_3"/>
    <property type="match status" value="1"/>
</dbReference>
<protein>
    <recommendedName>
        <fullName evidence="6">Sigma-54 factor interaction domain-containing protein</fullName>
    </recommendedName>
</protein>
<sequence>MGNHRSAIVAVIKASAIVLDMAPIEDRVVRERDLYLAVLHLLDAVDPRSALQDVLMRLVELADAQRAGLELYGDASAGHREWSLFHGCSDADRDEIRALTSRGIVASAIAEGKTVHTPYALLDARFAKSPSVKGQRLEAVLCVPLPGRLPGVLYLEGKRGAGPFPDTLVAFVESVVRYLGMAAERALVRRGGDEDDPTRPLRERMHLEGIIGRSKVMARVFEQLALAAPLDVTVMISGPSGTGKTQIAQALHANSKRRAGPFVELNCAAIPEGLFESELFGALPGAFPGARRTVGKVEAAEGGTLFLDEIAEIPLSAQGKLLQLLQSRQYFSLASPKPSKANVRLVTATNADLEQLVREKRFREDLFYRINVFTLRMPPLSERLEDVGPLLDALLERLADEHGLPHMRASPGCLAACVAATWPGNVRQLRHRLESALIRASAEAAPFLEARHLFDQPDQPRAEAMLSFHEATRIFQRDLLHRSLVRAGGNITETAERLDLTRSHIYNLMKAFGLRPPGHGNE</sequence>
<dbReference type="InterPro" id="IPR003018">
    <property type="entry name" value="GAF"/>
</dbReference>
<evidence type="ECO:0000259" key="6">
    <source>
        <dbReference type="PROSITE" id="PS50045"/>
    </source>
</evidence>
<evidence type="ECO:0000256" key="4">
    <source>
        <dbReference type="ARBA" id="ARBA00023125"/>
    </source>
</evidence>
<organism evidence="7 8">
    <name type="scientific">Corallococcus caeni</name>
    <dbReference type="NCBI Taxonomy" id="3082388"/>
    <lineage>
        <taxon>Bacteria</taxon>
        <taxon>Pseudomonadati</taxon>
        <taxon>Myxococcota</taxon>
        <taxon>Myxococcia</taxon>
        <taxon>Myxococcales</taxon>
        <taxon>Cystobacterineae</taxon>
        <taxon>Myxococcaceae</taxon>
        <taxon>Corallococcus</taxon>
    </lineage>
</organism>
<dbReference type="Gene3D" id="3.40.50.300">
    <property type="entry name" value="P-loop containing nucleotide triphosphate hydrolases"/>
    <property type="match status" value="1"/>
</dbReference>
<dbReference type="Pfam" id="PF13185">
    <property type="entry name" value="GAF_2"/>
    <property type="match status" value="1"/>
</dbReference>
<accession>A0ABQ6QQT8</accession>
<keyword evidence="8" id="KW-1185">Reference proteome</keyword>
<dbReference type="InterPro" id="IPR058031">
    <property type="entry name" value="AAA_lid_NorR"/>
</dbReference>
<keyword evidence="1" id="KW-0547">Nucleotide-binding</keyword>
<reference evidence="7 8" key="1">
    <citation type="journal article" date="2024" name="Arch. Microbiol.">
        <title>Corallococcus caeni sp. nov., a novel myxobacterium isolated from activated sludge.</title>
        <authorList>
            <person name="Tomita S."/>
            <person name="Nakai R."/>
            <person name="Kuroda K."/>
            <person name="Kurashita H."/>
            <person name="Hatamoto M."/>
            <person name="Yamaguchi T."/>
            <person name="Narihiro T."/>
        </authorList>
    </citation>
    <scope>NUCLEOTIDE SEQUENCE [LARGE SCALE GENOMIC DNA]</scope>
    <source>
        <strain evidence="7 8">NO1</strain>
    </source>
</reference>
<dbReference type="SUPFAM" id="SSF46689">
    <property type="entry name" value="Homeodomain-like"/>
    <property type="match status" value="1"/>
</dbReference>
<keyword evidence="5" id="KW-0804">Transcription</keyword>
<dbReference type="SUPFAM" id="SSF55781">
    <property type="entry name" value="GAF domain-like"/>
    <property type="match status" value="1"/>
</dbReference>
<dbReference type="InterPro" id="IPR003593">
    <property type="entry name" value="AAA+_ATPase"/>
</dbReference>
<gene>
    <name evidence="7" type="ORF">ASNO1_26370</name>
</gene>
<dbReference type="InterPro" id="IPR027417">
    <property type="entry name" value="P-loop_NTPase"/>
</dbReference>
<dbReference type="SMART" id="SM00382">
    <property type="entry name" value="AAA"/>
    <property type="match status" value="1"/>
</dbReference>
<name>A0ABQ6QQT8_9BACT</name>
<dbReference type="InterPro" id="IPR002078">
    <property type="entry name" value="Sigma_54_int"/>
</dbReference>
<dbReference type="InterPro" id="IPR025944">
    <property type="entry name" value="Sigma_54_int_dom_CS"/>
</dbReference>
<dbReference type="InterPro" id="IPR029016">
    <property type="entry name" value="GAF-like_dom_sf"/>
</dbReference>
<dbReference type="PANTHER" id="PTHR32071:SF86">
    <property type="entry name" value="TWO COMPONENT SIGNAL TRANSDUCTION SYSTEM SIGMA54-DEPENDENT RESPONSE REGULATOR FIS FAMILY"/>
    <property type="match status" value="1"/>
</dbReference>
<dbReference type="Pfam" id="PF25601">
    <property type="entry name" value="AAA_lid_14"/>
    <property type="match status" value="1"/>
</dbReference>
<comment type="caution">
    <text evidence="7">The sequence shown here is derived from an EMBL/GenBank/DDBJ whole genome shotgun (WGS) entry which is preliminary data.</text>
</comment>
<dbReference type="Pfam" id="PF00158">
    <property type="entry name" value="Sigma54_activat"/>
    <property type="match status" value="1"/>
</dbReference>
<dbReference type="SMART" id="SM00065">
    <property type="entry name" value="GAF"/>
    <property type="match status" value="1"/>
</dbReference>
<keyword evidence="3" id="KW-0805">Transcription regulation</keyword>
<dbReference type="Gene3D" id="1.10.8.60">
    <property type="match status" value="1"/>
</dbReference>
<dbReference type="InterPro" id="IPR009057">
    <property type="entry name" value="Homeodomain-like_sf"/>
</dbReference>
<dbReference type="PROSITE" id="PS00676">
    <property type="entry name" value="SIGMA54_INTERACT_2"/>
    <property type="match status" value="1"/>
</dbReference>
<dbReference type="PANTHER" id="PTHR32071">
    <property type="entry name" value="TRANSCRIPTIONAL REGULATORY PROTEIN"/>
    <property type="match status" value="1"/>
</dbReference>
<evidence type="ECO:0000256" key="3">
    <source>
        <dbReference type="ARBA" id="ARBA00023015"/>
    </source>
</evidence>
<keyword evidence="2" id="KW-0067">ATP-binding</keyword>
<dbReference type="PROSITE" id="PS50045">
    <property type="entry name" value="SIGMA54_INTERACT_4"/>
    <property type="match status" value="1"/>
</dbReference>
<evidence type="ECO:0000313" key="8">
    <source>
        <dbReference type="Proteomes" id="UP001342631"/>
    </source>
</evidence>
<dbReference type="InterPro" id="IPR025943">
    <property type="entry name" value="Sigma_54_int_dom_ATP-bd_2"/>
</dbReference>
<dbReference type="CDD" id="cd00009">
    <property type="entry name" value="AAA"/>
    <property type="match status" value="1"/>
</dbReference>
<dbReference type="EMBL" id="BTTX01000002">
    <property type="protein sequence ID" value="GMU06384.1"/>
    <property type="molecule type" value="Genomic_DNA"/>
</dbReference>